<evidence type="ECO:0000256" key="1">
    <source>
        <dbReference type="SAM" id="MobiDB-lite"/>
    </source>
</evidence>
<feature type="compositionally biased region" description="Basic and acidic residues" evidence="1">
    <location>
        <begin position="162"/>
        <end position="175"/>
    </location>
</feature>
<feature type="compositionally biased region" description="Basic and acidic residues" evidence="1">
    <location>
        <begin position="62"/>
        <end position="75"/>
    </location>
</feature>
<dbReference type="AlphaFoldDB" id="A0AAD3HAF1"/>
<sequence>MMTKDLTLDDVMHDHPISLFEFNTSGDNNKSCGPKLSRQSTQGPQFTEAFLPDDLDSDNNDDISRSADDKQKDLRLGKSILKNTTTAKDVQSSTMNDARKSIHEASIRIAKAPLVEDENRFSGLKDVDKVGKWMIAKEEENIRRSRNRFVQSLKNSLLKPFSKTDSDEVESDHSTDQSSSLYKPRTEDSFNVIGSSTHTVKEGVHFSFVEVREYLYTIGLTPGCSRGVPLTIEWDSFSLTKVAFDEYEQRREPQRRELKELRIPKDVRAELLLDLGHSMKEIRDTIKMNNVLRIQQRQTKQFLYKMPKEEKLERFRRLISSVFTNRKKKEREFMELAYSFTH</sequence>
<evidence type="ECO:0000313" key="2">
    <source>
        <dbReference type="EMBL" id="GFH56315.1"/>
    </source>
</evidence>
<reference evidence="2 3" key="1">
    <citation type="journal article" date="2021" name="Sci. Rep.">
        <title>The genome of the diatom Chaetoceros tenuissimus carries an ancient integrated fragment of an extant virus.</title>
        <authorList>
            <person name="Hongo Y."/>
            <person name="Kimura K."/>
            <person name="Takaki Y."/>
            <person name="Yoshida Y."/>
            <person name="Baba S."/>
            <person name="Kobayashi G."/>
            <person name="Nagasaki K."/>
            <person name="Hano T."/>
            <person name="Tomaru Y."/>
        </authorList>
    </citation>
    <scope>NUCLEOTIDE SEQUENCE [LARGE SCALE GENOMIC DNA]</scope>
    <source>
        <strain evidence="2 3">NIES-3715</strain>
    </source>
</reference>
<protein>
    <submittedName>
        <fullName evidence="2">Uncharacterized protein</fullName>
    </submittedName>
</protein>
<comment type="caution">
    <text evidence="2">The sequence shown here is derived from an EMBL/GenBank/DDBJ whole genome shotgun (WGS) entry which is preliminary data.</text>
</comment>
<accession>A0AAD3HAF1</accession>
<feature type="compositionally biased region" description="Acidic residues" evidence="1">
    <location>
        <begin position="51"/>
        <end position="61"/>
    </location>
</feature>
<name>A0AAD3HAF1_9STRA</name>
<dbReference type="EMBL" id="BLLK01000051">
    <property type="protein sequence ID" value="GFH56315.1"/>
    <property type="molecule type" value="Genomic_DNA"/>
</dbReference>
<organism evidence="2 3">
    <name type="scientific">Chaetoceros tenuissimus</name>
    <dbReference type="NCBI Taxonomy" id="426638"/>
    <lineage>
        <taxon>Eukaryota</taxon>
        <taxon>Sar</taxon>
        <taxon>Stramenopiles</taxon>
        <taxon>Ochrophyta</taxon>
        <taxon>Bacillariophyta</taxon>
        <taxon>Coscinodiscophyceae</taxon>
        <taxon>Chaetocerotophycidae</taxon>
        <taxon>Chaetocerotales</taxon>
        <taxon>Chaetocerotaceae</taxon>
        <taxon>Chaetoceros</taxon>
    </lineage>
</organism>
<keyword evidence="3" id="KW-1185">Reference proteome</keyword>
<gene>
    <name evidence="2" type="ORF">CTEN210_12791</name>
</gene>
<dbReference type="Proteomes" id="UP001054902">
    <property type="component" value="Unassembled WGS sequence"/>
</dbReference>
<feature type="region of interest" description="Disordered" evidence="1">
    <location>
        <begin position="22"/>
        <end position="75"/>
    </location>
</feature>
<evidence type="ECO:0000313" key="3">
    <source>
        <dbReference type="Proteomes" id="UP001054902"/>
    </source>
</evidence>
<feature type="compositionally biased region" description="Polar residues" evidence="1">
    <location>
        <begin position="22"/>
        <end position="45"/>
    </location>
</feature>
<feature type="region of interest" description="Disordered" evidence="1">
    <location>
        <begin position="162"/>
        <end position="183"/>
    </location>
</feature>
<proteinExistence type="predicted"/>